<dbReference type="EMBL" id="CAJVPI010000305">
    <property type="protein sequence ID" value="CAG8516622.1"/>
    <property type="molecule type" value="Genomic_DNA"/>
</dbReference>
<dbReference type="AlphaFoldDB" id="A0A9N9F7T9"/>
<protein>
    <recommendedName>
        <fullName evidence="1">tRNA:m(4)X modification enzyme TRM13</fullName>
        <ecNumber evidence="1">2.1.1.225</ecNumber>
    </recommendedName>
</protein>
<keyword evidence="1" id="KW-0819">tRNA processing</keyword>
<dbReference type="PANTHER" id="PTHR12998:SF0">
    <property type="entry name" value="TRNA:M(4)X MODIFICATION ENZYME TRM13 HOMOLOG"/>
    <property type="match status" value="1"/>
</dbReference>
<feature type="compositionally biased region" description="Basic and acidic residues" evidence="2">
    <location>
        <begin position="1"/>
        <end position="11"/>
    </location>
</feature>
<comment type="function">
    <text evidence="1">tRNA methylase which 2'-O-methylates cytidine(4) in tRNA(Pro) and tRNA(Gly)(GCC), and adenosine(4) in tRNA(His).</text>
</comment>
<dbReference type="GO" id="GO:0008270">
    <property type="term" value="F:zinc ion binding"/>
    <property type="evidence" value="ECO:0007669"/>
    <property type="project" value="UniProtKB-KW"/>
</dbReference>
<gene>
    <name evidence="4" type="ORF">PBRASI_LOCUS3399</name>
</gene>
<name>A0A9N9F7T9_9GLOM</name>
<dbReference type="EC" id="2.1.1.225" evidence="1"/>
<dbReference type="OrthoDB" id="258806at2759"/>
<dbReference type="GO" id="GO:0030488">
    <property type="term" value="P:tRNA methylation"/>
    <property type="evidence" value="ECO:0007669"/>
    <property type="project" value="InterPro"/>
</dbReference>
<evidence type="ECO:0000259" key="3">
    <source>
        <dbReference type="Pfam" id="PF05206"/>
    </source>
</evidence>
<evidence type="ECO:0000256" key="2">
    <source>
        <dbReference type="SAM" id="MobiDB-lite"/>
    </source>
</evidence>
<keyword evidence="1" id="KW-0479">Metal-binding</keyword>
<keyword evidence="1" id="KW-0863">Zinc-finger</keyword>
<evidence type="ECO:0000256" key="1">
    <source>
        <dbReference type="RuleBase" id="RU367103"/>
    </source>
</evidence>
<dbReference type="PANTHER" id="PTHR12998">
    <property type="entry name" value="TRNA:M(4)X MODIFICATION ENZYME TRM13 HOMOLOG"/>
    <property type="match status" value="1"/>
</dbReference>
<keyword evidence="1" id="KW-0808">Transferase</keyword>
<keyword evidence="1" id="KW-0489">Methyltransferase</keyword>
<dbReference type="InterPro" id="IPR007871">
    <property type="entry name" value="Methyltransferase_TRM13"/>
</dbReference>
<feature type="region of interest" description="Disordered" evidence="2">
    <location>
        <begin position="1"/>
        <end position="23"/>
    </location>
</feature>
<keyword evidence="5" id="KW-1185">Reference proteome</keyword>
<comment type="catalytic activity">
    <reaction evidence="1">
        <text>adenosine(4) in tRNA(His) + S-adenosyl-L-methionine = 2'-O-methyladenosine(4) in tRNA(His) + S-adenosyl-L-homocysteine + H(+)</text>
        <dbReference type="Rhea" id="RHEA:43196"/>
        <dbReference type="Rhea" id="RHEA-COMP:10401"/>
        <dbReference type="Rhea" id="RHEA-COMP:10402"/>
        <dbReference type="ChEBI" id="CHEBI:15378"/>
        <dbReference type="ChEBI" id="CHEBI:57856"/>
        <dbReference type="ChEBI" id="CHEBI:59789"/>
        <dbReference type="ChEBI" id="CHEBI:74411"/>
        <dbReference type="ChEBI" id="CHEBI:74477"/>
        <dbReference type="EC" id="2.1.1.225"/>
    </reaction>
</comment>
<sequence length="389" mass="44036">MPKEPKQRQDDNIPPPPQNNPRQCHFWVKRKSTVYEDELQTHLRKCNARPLPKQPYFSLDINCTLASSDSHVKIALSELPKEELDTLIKKIEQWYDLLVPEIQTSILDHPVLQKKMETLKNAKHAIQQASLLGHMEKLSLLPKDGCFIEFGAGKGELSRFVQAAVADDGSAAFILVDRKNMRLKFDSNIRAASDSSAVRRIWSDIKDLDLSKIDLIENKNVIAFSKHLCGSATDVTLKALVNLAKSTNHGSNNPVTGILIALCCHQLCRYYMYPYQEYLNETGITPRDFACMCAMSSWAICGQRSKNDGDGDDDHDYNDRDCVYEDDNIGAHYSGLGHSEREILGYKCKRILDMGRVRYLEANGFQSYLVYYVDSLVSLENVALLAIQQ</sequence>
<comment type="caution">
    <text evidence="4">The sequence shown here is derived from an EMBL/GenBank/DDBJ whole genome shotgun (WGS) entry which is preliminary data.</text>
</comment>
<accession>A0A9N9F7T9</accession>
<keyword evidence="1" id="KW-0862">Zinc</keyword>
<comment type="similarity">
    <text evidence="1">Belongs to the methyltransferase TRM13 family.</text>
</comment>
<dbReference type="Proteomes" id="UP000789739">
    <property type="component" value="Unassembled WGS sequence"/>
</dbReference>
<comment type="catalytic activity">
    <reaction evidence="1">
        <text>cytidine(4) in tRNA(Pro) + S-adenosyl-L-methionine = 2'-O-methylcytidine(4) in tRNA(Pro) + S-adenosyl-L-homocysteine + H(+)</text>
        <dbReference type="Rhea" id="RHEA:32767"/>
        <dbReference type="Rhea" id="RHEA-COMP:10397"/>
        <dbReference type="Rhea" id="RHEA-COMP:10398"/>
        <dbReference type="ChEBI" id="CHEBI:15378"/>
        <dbReference type="ChEBI" id="CHEBI:57856"/>
        <dbReference type="ChEBI" id="CHEBI:59789"/>
        <dbReference type="ChEBI" id="CHEBI:74495"/>
        <dbReference type="ChEBI" id="CHEBI:82748"/>
        <dbReference type="EC" id="2.1.1.225"/>
    </reaction>
</comment>
<feature type="domain" description="Methyltransferase TRM13" evidence="3">
    <location>
        <begin position="126"/>
        <end position="386"/>
    </location>
</feature>
<dbReference type="Pfam" id="PF05206">
    <property type="entry name" value="TRM13"/>
    <property type="match status" value="1"/>
</dbReference>
<evidence type="ECO:0000313" key="5">
    <source>
        <dbReference type="Proteomes" id="UP000789739"/>
    </source>
</evidence>
<reference evidence="4" key="1">
    <citation type="submission" date="2021-06" db="EMBL/GenBank/DDBJ databases">
        <authorList>
            <person name="Kallberg Y."/>
            <person name="Tangrot J."/>
            <person name="Rosling A."/>
        </authorList>
    </citation>
    <scope>NUCLEOTIDE SEQUENCE</scope>
    <source>
        <strain evidence="4">BR232B</strain>
    </source>
</reference>
<comment type="catalytic activity">
    <reaction evidence="1">
        <text>cytidine(4) in tRNA(Gly)(GCC) + S-adenosyl-L-methionine = 2'-O-methylcytidine(4) in tRNA(Gly)(GCC) + S-adenosyl-L-homocysteine + H(+)</text>
        <dbReference type="Rhea" id="RHEA:43192"/>
        <dbReference type="Rhea" id="RHEA-COMP:10399"/>
        <dbReference type="Rhea" id="RHEA-COMP:10400"/>
        <dbReference type="ChEBI" id="CHEBI:15378"/>
        <dbReference type="ChEBI" id="CHEBI:57856"/>
        <dbReference type="ChEBI" id="CHEBI:59789"/>
        <dbReference type="ChEBI" id="CHEBI:74495"/>
        <dbReference type="ChEBI" id="CHEBI:82748"/>
        <dbReference type="EC" id="2.1.1.225"/>
    </reaction>
</comment>
<proteinExistence type="inferred from homology"/>
<dbReference type="GO" id="GO:0106050">
    <property type="term" value="F:tRNA 2'-O-methyltransferase activity"/>
    <property type="evidence" value="ECO:0007669"/>
    <property type="project" value="UniProtKB-UniRule"/>
</dbReference>
<keyword evidence="1" id="KW-0949">S-adenosyl-L-methionine</keyword>
<organism evidence="4 5">
    <name type="scientific">Paraglomus brasilianum</name>
    <dbReference type="NCBI Taxonomy" id="144538"/>
    <lineage>
        <taxon>Eukaryota</taxon>
        <taxon>Fungi</taxon>
        <taxon>Fungi incertae sedis</taxon>
        <taxon>Mucoromycota</taxon>
        <taxon>Glomeromycotina</taxon>
        <taxon>Glomeromycetes</taxon>
        <taxon>Paraglomerales</taxon>
        <taxon>Paraglomeraceae</taxon>
        <taxon>Paraglomus</taxon>
    </lineage>
</organism>
<evidence type="ECO:0000313" key="4">
    <source>
        <dbReference type="EMBL" id="CAG8516622.1"/>
    </source>
</evidence>
<dbReference type="InterPro" id="IPR039044">
    <property type="entry name" value="Trm13"/>
</dbReference>